<keyword evidence="4" id="KW-1185">Reference proteome</keyword>
<evidence type="ECO:0000256" key="2">
    <source>
        <dbReference type="SAM" id="MobiDB-lite"/>
    </source>
</evidence>
<evidence type="ECO:0000313" key="4">
    <source>
        <dbReference type="Proteomes" id="UP000799753"/>
    </source>
</evidence>
<feature type="coiled-coil region" evidence="1">
    <location>
        <begin position="30"/>
        <end position="72"/>
    </location>
</feature>
<feature type="region of interest" description="Disordered" evidence="2">
    <location>
        <begin position="179"/>
        <end position="304"/>
    </location>
</feature>
<proteinExistence type="predicted"/>
<feature type="compositionally biased region" description="Basic and acidic residues" evidence="2">
    <location>
        <begin position="250"/>
        <end position="262"/>
    </location>
</feature>
<evidence type="ECO:0000256" key="1">
    <source>
        <dbReference type="SAM" id="Coils"/>
    </source>
</evidence>
<reference evidence="3" key="1">
    <citation type="journal article" date="2020" name="Stud. Mycol.">
        <title>101 Dothideomycetes genomes: a test case for predicting lifestyles and emergence of pathogens.</title>
        <authorList>
            <person name="Haridas S."/>
            <person name="Albert R."/>
            <person name="Binder M."/>
            <person name="Bloem J."/>
            <person name="Labutti K."/>
            <person name="Salamov A."/>
            <person name="Andreopoulos B."/>
            <person name="Baker S."/>
            <person name="Barry K."/>
            <person name="Bills G."/>
            <person name="Bluhm B."/>
            <person name="Cannon C."/>
            <person name="Castanera R."/>
            <person name="Culley D."/>
            <person name="Daum C."/>
            <person name="Ezra D."/>
            <person name="Gonzalez J."/>
            <person name="Henrissat B."/>
            <person name="Kuo A."/>
            <person name="Liang C."/>
            <person name="Lipzen A."/>
            <person name="Lutzoni F."/>
            <person name="Magnuson J."/>
            <person name="Mondo S."/>
            <person name="Nolan M."/>
            <person name="Ohm R."/>
            <person name="Pangilinan J."/>
            <person name="Park H.-J."/>
            <person name="Ramirez L."/>
            <person name="Alfaro M."/>
            <person name="Sun H."/>
            <person name="Tritt A."/>
            <person name="Yoshinaga Y."/>
            <person name="Zwiers L.-H."/>
            <person name="Turgeon B."/>
            <person name="Goodwin S."/>
            <person name="Spatafora J."/>
            <person name="Crous P."/>
            <person name="Grigoriev I."/>
        </authorList>
    </citation>
    <scope>NUCLEOTIDE SEQUENCE</scope>
    <source>
        <strain evidence="3">CBS 473.64</strain>
    </source>
</reference>
<feature type="compositionally biased region" description="Basic and acidic residues" evidence="2">
    <location>
        <begin position="183"/>
        <end position="206"/>
    </location>
</feature>
<sequence length="446" mass="51509">MECEVHELRTALAQQASKIQKMRVKRDEVLKERDDRINKLEDELKTVRESEIGKLREEVGQLREEVESVRTMNVKQESSRYTQDFKEFEEHPRKLQSEFQHPQDQQPRDTTLWMIQEEIKGISSRLDNNDRAEEESFEQVSNWMVNNYKDIRRMQTQIDLIGKTVLAVLKDSENSQNQLGTWEAEKGKQVKRPEPQVGGRKDHVNDLAEEGEASHSPPTRPTKRVKIRHSHISSDSDSDSDPDYDDDEKLSEVSRNIERPDYDNDNDGDGEDEDEDEEKGERGKEQHPPSPQQKQPEEDDNDNEVKIHNMPIYALIRDSSRSQQYIPNTNLTKRLSPSTYRSISATLATADKHPSFNERLVGKCLRNSFTTENRGTYKWAKKEKCDAACDTCTRNRHACILVRESKTLVLLPLARELKVGPIDGDEYWILGEGGVLGEDFWVGESS</sequence>
<accession>A0A6A6RN13</accession>
<evidence type="ECO:0000313" key="3">
    <source>
        <dbReference type="EMBL" id="KAF2636672.1"/>
    </source>
</evidence>
<dbReference type="AlphaFoldDB" id="A0A6A6RN13"/>
<feature type="compositionally biased region" description="Basic residues" evidence="2">
    <location>
        <begin position="221"/>
        <end position="231"/>
    </location>
</feature>
<feature type="compositionally biased region" description="Acidic residues" evidence="2">
    <location>
        <begin position="263"/>
        <end position="278"/>
    </location>
</feature>
<keyword evidence="1" id="KW-0175">Coiled coil</keyword>
<gene>
    <name evidence="3" type="ORF">P280DRAFT_521970</name>
</gene>
<dbReference type="EMBL" id="MU006797">
    <property type="protein sequence ID" value="KAF2636672.1"/>
    <property type="molecule type" value="Genomic_DNA"/>
</dbReference>
<name>A0A6A6RN13_9PLEO</name>
<organism evidence="3 4">
    <name type="scientific">Massarina eburnea CBS 473.64</name>
    <dbReference type="NCBI Taxonomy" id="1395130"/>
    <lineage>
        <taxon>Eukaryota</taxon>
        <taxon>Fungi</taxon>
        <taxon>Dikarya</taxon>
        <taxon>Ascomycota</taxon>
        <taxon>Pezizomycotina</taxon>
        <taxon>Dothideomycetes</taxon>
        <taxon>Pleosporomycetidae</taxon>
        <taxon>Pleosporales</taxon>
        <taxon>Massarineae</taxon>
        <taxon>Massarinaceae</taxon>
        <taxon>Massarina</taxon>
    </lineage>
</organism>
<dbReference type="Proteomes" id="UP000799753">
    <property type="component" value="Unassembled WGS sequence"/>
</dbReference>
<feature type="compositionally biased region" description="Acidic residues" evidence="2">
    <location>
        <begin position="236"/>
        <end position="249"/>
    </location>
</feature>
<protein>
    <submittedName>
        <fullName evidence="3">Uncharacterized protein</fullName>
    </submittedName>
</protein>